<comment type="subcellular location">
    <subcellularLocation>
        <location evidence="1">Membrane</location>
        <topology evidence="1">Multi-pass membrane protein</topology>
    </subcellularLocation>
</comment>
<comment type="similarity">
    <text evidence="3">Belongs to the alkaline ceramidase family.</text>
</comment>
<dbReference type="STRING" id="1408157.A0A1J7J607"/>
<proteinExistence type="inferred from homology"/>
<keyword evidence="5" id="KW-0378">Hydrolase</keyword>
<evidence type="ECO:0000256" key="3">
    <source>
        <dbReference type="ARBA" id="ARBA00009780"/>
    </source>
</evidence>
<evidence type="ECO:0000256" key="5">
    <source>
        <dbReference type="ARBA" id="ARBA00022801"/>
    </source>
</evidence>
<keyword evidence="4 10" id="KW-0812">Transmembrane</keyword>
<dbReference type="GO" id="GO:0046513">
    <property type="term" value="P:ceramide biosynthetic process"/>
    <property type="evidence" value="ECO:0007669"/>
    <property type="project" value="TreeGrafter"/>
</dbReference>
<keyword evidence="8" id="KW-0479">Metal-binding</keyword>
<dbReference type="Gene3D" id="1.10.287.370">
    <property type="match status" value="1"/>
</dbReference>
<dbReference type="FunCoup" id="A0A1J7J607">
    <property type="interactions" value="572"/>
</dbReference>
<comment type="cofactor">
    <cofactor evidence="9">
        <name>Zn(2+)</name>
        <dbReference type="ChEBI" id="CHEBI:29105"/>
    </cofactor>
</comment>
<evidence type="ECO:0000256" key="6">
    <source>
        <dbReference type="ARBA" id="ARBA00022989"/>
    </source>
</evidence>
<feature type="transmembrane region" description="Helical" evidence="10">
    <location>
        <begin position="72"/>
        <end position="91"/>
    </location>
</feature>
<dbReference type="GO" id="GO:0006457">
    <property type="term" value="P:protein folding"/>
    <property type="evidence" value="ECO:0007669"/>
    <property type="project" value="InterPro"/>
</dbReference>
<protein>
    <submittedName>
        <fullName evidence="11">APHC-domain-containing protein</fullName>
    </submittedName>
</protein>
<dbReference type="OrthoDB" id="187171at2759"/>
<feature type="binding site" evidence="9">
    <location>
        <position position="245"/>
    </location>
    <ligand>
        <name>Zn(2+)</name>
        <dbReference type="ChEBI" id="CHEBI:29105"/>
        <note>catalytic</note>
    </ligand>
</feature>
<keyword evidence="9" id="KW-0862">Zinc</keyword>
<keyword evidence="6 10" id="KW-1133">Transmembrane helix</keyword>
<name>A0A1J7J607_9PEZI</name>
<evidence type="ECO:0000256" key="2">
    <source>
        <dbReference type="ARBA" id="ARBA00008045"/>
    </source>
</evidence>
<dbReference type="Pfam" id="PF01920">
    <property type="entry name" value="Prefoldin_2"/>
    <property type="match status" value="1"/>
</dbReference>
<feature type="binding site" evidence="8">
    <location>
        <position position="29"/>
    </location>
    <ligand>
        <name>Ca(2+)</name>
        <dbReference type="ChEBI" id="CHEBI:29108"/>
    </ligand>
</feature>
<dbReference type="Proteomes" id="UP000182658">
    <property type="component" value="Unassembled WGS sequence"/>
</dbReference>
<dbReference type="PANTHER" id="PTHR46187">
    <property type="entry name" value="ALKALINE CERAMIDASE 3"/>
    <property type="match status" value="1"/>
</dbReference>
<dbReference type="GO" id="GO:0005789">
    <property type="term" value="C:endoplasmic reticulum membrane"/>
    <property type="evidence" value="ECO:0007669"/>
    <property type="project" value="TreeGrafter"/>
</dbReference>
<evidence type="ECO:0000313" key="11">
    <source>
        <dbReference type="EMBL" id="OIW34803.1"/>
    </source>
</evidence>
<dbReference type="AlphaFoldDB" id="A0A1J7J607"/>
<dbReference type="GO" id="GO:0046872">
    <property type="term" value="F:metal ion binding"/>
    <property type="evidence" value="ECO:0007669"/>
    <property type="project" value="UniProtKB-KW"/>
</dbReference>
<keyword evidence="8" id="KW-0106">Calcium</keyword>
<comment type="similarity">
    <text evidence="2">Belongs to the prefoldin subunit beta family.</text>
</comment>
<feature type="transmembrane region" description="Helical" evidence="10">
    <location>
        <begin position="127"/>
        <end position="145"/>
    </location>
</feature>
<dbReference type="InParanoid" id="A0A1J7J607"/>
<feature type="transmembrane region" description="Helical" evidence="10">
    <location>
        <begin position="151"/>
        <end position="170"/>
    </location>
</feature>
<feature type="transmembrane region" description="Helical" evidence="10">
    <location>
        <begin position="242"/>
        <end position="262"/>
    </location>
</feature>
<gene>
    <name evidence="11" type="ORF">CONLIGDRAFT_688735</name>
</gene>
<feature type="binding site" evidence="9">
    <location>
        <position position="241"/>
    </location>
    <ligand>
        <name>Zn(2+)</name>
        <dbReference type="ChEBI" id="CHEBI:29105"/>
        <note>catalytic</note>
    </ligand>
</feature>
<dbReference type="GO" id="GO:0016811">
    <property type="term" value="F:hydrolase activity, acting on carbon-nitrogen (but not peptide) bonds, in linear amides"/>
    <property type="evidence" value="ECO:0007669"/>
    <property type="project" value="InterPro"/>
</dbReference>
<dbReference type="PANTHER" id="PTHR46187:SF3">
    <property type="entry name" value="ALKALINE CERAMIDASE 3"/>
    <property type="match status" value="1"/>
</dbReference>
<keyword evidence="7 10" id="KW-0472">Membrane</keyword>
<evidence type="ECO:0000256" key="10">
    <source>
        <dbReference type="SAM" id="Phobius"/>
    </source>
</evidence>
<evidence type="ECO:0000256" key="7">
    <source>
        <dbReference type="ARBA" id="ARBA00023136"/>
    </source>
</evidence>
<dbReference type="EMBL" id="KV875093">
    <property type="protein sequence ID" value="OIW34803.1"/>
    <property type="molecule type" value="Genomic_DNA"/>
</dbReference>
<feature type="transmembrane region" description="Helical" evidence="10">
    <location>
        <begin position="191"/>
        <end position="213"/>
    </location>
</feature>
<dbReference type="SUPFAM" id="SSF46579">
    <property type="entry name" value="Prefoldin"/>
    <property type="match status" value="1"/>
</dbReference>
<evidence type="ECO:0000256" key="4">
    <source>
        <dbReference type="ARBA" id="ARBA00022692"/>
    </source>
</evidence>
<feature type="binding site" evidence="8">
    <location>
        <position position="31"/>
    </location>
    <ligand>
        <name>Ca(2+)</name>
        <dbReference type="ChEBI" id="CHEBI:29108"/>
    </ligand>
</feature>
<feature type="transmembrane region" description="Helical" evidence="10">
    <location>
        <begin position="103"/>
        <end position="120"/>
    </location>
</feature>
<evidence type="ECO:0000256" key="1">
    <source>
        <dbReference type="ARBA" id="ARBA00004141"/>
    </source>
</evidence>
<dbReference type="CDD" id="cd23164">
    <property type="entry name" value="Prefoldin_1"/>
    <property type="match status" value="1"/>
</dbReference>
<dbReference type="InterPro" id="IPR008901">
    <property type="entry name" value="ACER"/>
</dbReference>
<dbReference type="GO" id="GO:0051082">
    <property type="term" value="F:unfolded protein binding"/>
    <property type="evidence" value="ECO:0007669"/>
    <property type="project" value="InterPro"/>
</dbReference>
<sequence length="432" mass="48893">MASYASYFQIPYRQARDGFWGEQTSTLNWCEEDYNITYYCAELVNTATNLIFVYLGVKGIRNCLLYSPKPSLILTYLGYLTVSLGSMAFHATLKYQMQLADELPMIYTTCVMGYTTFAYGKSRLQSLGVAAFFGGLAWGITAYYLKSKDPVFHQAAYALMTLTLVFKGFHVMEKQLRPSLRKRNPAECDQILKQMWMLALTGIGLFLTGFFIWKMDNIYCRYLKTARNHILLPWAIALEGHGWWHLFTGLALFVAVHLGGAGEKSPLNSRFMPPKSHQTHTRQHQTSDQLNHYDNQDHLPAPVVDQYALLKMSISNEALAKLLREIEAQSVATQQQISLARTQMSAKQREMRLAQLTRSEISSLPPDTGVYEGVGKMFVAIPVPSLQSKLEGQMKDMQAEVESLGKRLHYLETTAKNSQEHIDKMLKGAGQS</sequence>
<dbReference type="InterPro" id="IPR009053">
    <property type="entry name" value="Prefoldin"/>
</dbReference>
<evidence type="ECO:0000256" key="8">
    <source>
        <dbReference type="PIRSR" id="PIRSR608901-1"/>
    </source>
</evidence>
<dbReference type="GO" id="GO:0046514">
    <property type="term" value="P:ceramide catabolic process"/>
    <property type="evidence" value="ECO:0007669"/>
    <property type="project" value="TreeGrafter"/>
</dbReference>
<organism evidence="11 12">
    <name type="scientific">Coniochaeta ligniaria NRRL 30616</name>
    <dbReference type="NCBI Taxonomy" id="1408157"/>
    <lineage>
        <taxon>Eukaryota</taxon>
        <taxon>Fungi</taxon>
        <taxon>Dikarya</taxon>
        <taxon>Ascomycota</taxon>
        <taxon>Pezizomycotina</taxon>
        <taxon>Sordariomycetes</taxon>
        <taxon>Sordariomycetidae</taxon>
        <taxon>Coniochaetales</taxon>
        <taxon>Coniochaetaceae</taxon>
        <taxon>Coniochaeta</taxon>
    </lineage>
</organism>
<accession>A0A1J7J607</accession>
<evidence type="ECO:0000313" key="12">
    <source>
        <dbReference type="Proteomes" id="UP000182658"/>
    </source>
</evidence>
<feature type="binding site" evidence="8">
    <location>
        <position position="42"/>
    </location>
    <ligand>
        <name>Ca(2+)</name>
        <dbReference type="ChEBI" id="CHEBI:29108"/>
    </ligand>
</feature>
<dbReference type="InterPro" id="IPR002777">
    <property type="entry name" value="PFD_beta-like"/>
</dbReference>
<feature type="binding site" evidence="9">
    <location>
        <position position="90"/>
    </location>
    <ligand>
        <name>Zn(2+)</name>
        <dbReference type="ChEBI" id="CHEBI:29105"/>
        <note>catalytic</note>
    </ligand>
</feature>
<dbReference type="GO" id="GO:0016272">
    <property type="term" value="C:prefoldin complex"/>
    <property type="evidence" value="ECO:0007669"/>
    <property type="project" value="InterPro"/>
</dbReference>
<dbReference type="Pfam" id="PF05875">
    <property type="entry name" value="Ceramidase"/>
    <property type="match status" value="1"/>
</dbReference>
<reference evidence="11 12" key="1">
    <citation type="submission" date="2016-10" db="EMBL/GenBank/DDBJ databases">
        <title>Draft genome sequence of Coniochaeta ligniaria NRRL30616, a lignocellulolytic fungus for bioabatement of inhibitors in plant biomass hydrolysates.</title>
        <authorList>
            <consortium name="DOE Joint Genome Institute"/>
            <person name="Jimenez D.J."/>
            <person name="Hector R.E."/>
            <person name="Riley R."/>
            <person name="Sun H."/>
            <person name="Grigoriev I.V."/>
            <person name="Van Elsas J.D."/>
            <person name="Nichols N.N."/>
        </authorList>
    </citation>
    <scope>NUCLEOTIDE SEQUENCE [LARGE SCALE GENOMIC DNA]</scope>
    <source>
        <strain evidence="11 12">NRRL 30616</strain>
    </source>
</reference>
<keyword evidence="12" id="KW-1185">Reference proteome</keyword>
<evidence type="ECO:0000256" key="9">
    <source>
        <dbReference type="PIRSR" id="PIRSR608901-2"/>
    </source>
</evidence>